<keyword evidence="4 5" id="KW-0456">Lyase</keyword>
<name>A0A9K3NU71_HELAN</name>
<accession>A0A9K3NU71</accession>
<evidence type="ECO:0000313" key="5">
    <source>
        <dbReference type="EMBL" id="KAF5812779.1"/>
    </source>
</evidence>
<dbReference type="InterPro" id="IPR050148">
    <property type="entry name" value="Terpene_synthase-like"/>
</dbReference>
<keyword evidence="3" id="KW-0460">Magnesium</keyword>
<comment type="caution">
    <text evidence="5">The sequence shown here is derived from an EMBL/GenBank/DDBJ whole genome shotgun (WGS) entry which is preliminary data.</text>
</comment>
<dbReference type="PANTHER" id="PTHR31739">
    <property type="entry name" value="ENT-COPALYL DIPHOSPHATE SYNTHASE, CHLOROPLASTIC"/>
    <property type="match status" value="1"/>
</dbReference>
<dbReference type="EC" id="4.2.3.19" evidence="5"/>
<dbReference type="GO" id="GO:0009899">
    <property type="term" value="F:ent-kaurene synthase activity"/>
    <property type="evidence" value="ECO:0007669"/>
    <property type="project" value="UniProtKB-EC"/>
</dbReference>
<evidence type="ECO:0000256" key="3">
    <source>
        <dbReference type="ARBA" id="ARBA00022842"/>
    </source>
</evidence>
<dbReference type="Proteomes" id="UP000215914">
    <property type="component" value="Unassembled WGS sequence"/>
</dbReference>
<dbReference type="GO" id="GO:0046872">
    <property type="term" value="F:metal ion binding"/>
    <property type="evidence" value="ECO:0007669"/>
    <property type="project" value="UniProtKB-KW"/>
</dbReference>
<dbReference type="Gene3D" id="1.10.600.10">
    <property type="entry name" value="Farnesyl Diphosphate Synthase"/>
    <property type="match status" value="1"/>
</dbReference>
<organism evidence="5 6">
    <name type="scientific">Helianthus annuus</name>
    <name type="common">Common sunflower</name>
    <dbReference type="NCBI Taxonomy" id="4232"/>
    <lineage>
        <taxon>Eukaryota</taxon>
        <taxon>Viridiplantae</taxon>
        <taxon>Streptophyta</taxon>
        <taxon>Embryophyta</taxon>
        <taxon>Tracheophyta</taxon>
        <taxon>Spermatophyta</taxon>
        <taxon>Magnoliopsida</taxon>
        <taxon>eudicotyledons</taxon>
        <taxon>Gunneridae</taxon>
        <taxon>Pentapetalae</taxon>
        <taxon>asterids</taxon>
        <taxon>campanulids</taxon>
        <taxon>Asterales</taxon>
        <taxon>Asteraceae</taxon>
        <taxon>Asteroideae</taxon>
        <taxon>Heliantheae alliance</taxon>
        <taxon>Heliantheae</taxon>
        <taxon>Helianthus</taxon>
    </lineage>
</organism>
<dbReference type="EMBL" id="MNCJ02000318">
    <property type="protein sequence ID" value="KAF5812779.1"/>
    <property type="molecule type" value="Genomic_DNA"/>
</dbReference>
<comment type="cofactor">
    <cofactor evidence="1">
        <name>Mg(2+)</name>
        <dbReference type="ChEBI" id="CHEBI:18420"/>
    </cofactor>
</comment>
<reference evidence="5" key="2">
    <citation type="submission" date="2020-06" db="EMBL/GenBank/DDBJ databases">
        <title>Helianthus annuus Genome sequencing and assembly Release 2.</title>
        <authorList>
            <person name="Gouzy J."/>
            <person name="Langlade N."/>
            <person name="Munos S."/>
        </authorList>
    </citation>
    <scope>NUCLEOTIDE SEQUENCE</scope>
    <source>
        <tissue evidence="5">Leaves</tissue>
    </source>
</reference>
<dbReference type="AlphaFoldDB" id="A0A9K3NU71"/>
<reference evidence="5" key="1">
    <citation type="journal article" date="2017" name="Nature">
        <title>The sunflower genome provides insights into oil metabolism, flowering and Asterid evolution.</title>
        <authorList>
            <person name="Badouin H."/>
            <person name="Gouzy J."/>
            <person name="Grassa C.J."/>
            <person name="Murat F."/>
            <person name="Staton S.E."/>
            <person name="Cottret L."/>
            <person name="Lelandais-Briere C."/>
            <person name="Owens G.L."/>
            <person name="Carrere S."/>
            <person name="Mayjonade B."/>
            <person name="Legrand L."/>
            <person name="Gill N."/>
            <person name="Kane N.C."/>
            <person name="Bowers J.E."/>
            <person name="Hubner S."/>
            <person name="Bellec A."/>
            <person name="Berard A."/>
            <person name="Berges H."/>
            <person name="Blanchet N."/>
            <person name="Boniface M.C."/>
            <person name="Brunel D."/>
            <person name="Catrice O."/>
            <person name="Chaidir N."/>
            <person name="Claudel C."/>
            <person name="Donnadieu C."/>
            <person name="Faraut T."/>
            <person name="Fievet G."/>
            <person name="Helmstetter N."/>
            <person name="King M."/>
            <person name="Knapp S.J."/>
            <person name="Lai Z."/>
            <person name="Le Paslier M.C."/>
            <person name="Lippi Y."/>
            <person name="Lorenzon L."/>
            <person name="Mandel J.R."/>
            <person name="Marage G."/>
            <person name="Marchand G."/>
            <person name="Marquand E."/>
            <person name="Bret-Mestries E."/>
            <person name="Morien E."/>
            <person name="Nambeesan S."/>
            <person name="Nguyen T."/>
            <person name="Pegot-Espagnet P."/>
            <person name="Pouilly N."/>
            <person name="Raftis F."/>
            <person name="Sallet E."/>
            <person name="Schiex T."/>
            <person name="Thomas J."/>
            <person name="Vandecasteele C."/>
            <person name="Vares D."/>
            <person name="Vear F."/>
            <person name="Vautrin S."/>
            <person name="Crespi M."/>
            <person name="Mangin B."/>
            <person name="Burke J.M."/>
            <person name="Salse J."/>
            <person name="Munos S."/>
            <person name="Vincourt P."/>
            <person name="Rieseberg L.H."/>
            <person name="Langlade N.B."/>
        </authorList>
    </citation>
    <scope>NUCLEOTIDE SEQUENCE</scope>
    <source>
        <tissue evidence="5">Leaves</tissue>
    </source>
</reference>
<protein>
    <submittedName>
        <fullName evidence="5">Ent-kaurene synthase</fullName>
        <ecNumber evidence="5">4.2.3.19</ecNumber>
    </submittedName>
</protein>
<sequence>MELRRWHLICRPDCTSRYLLCGPKLSKEIVESFEHHYLYELRSIQDRLRNEIHSFKTENVEEEVVKEMMTMIKNTRTKMMKFVTEEKGNIVPRACKDAFWNMCNVLNLFYATNELETRFLVL</sequence>
<dbReference type="PANTHER" id="PTHR31739:SF3">
    <property type="entry name" value="ENT-KAUR-16-ENE SYNTHASE, CHLOROPLASTIC"/>
    <property type="match status" value="1"/>
</dbReference>
<dbReference type="GO" id="GO:0016114">
    <property type="term" value="P:terpenoid biosynthetic process"/>
    <property type="evidence" value="ECO:0007669"/>
    <property type="project" value="InterPro"/>
</dbReference>
<dbReference type="SUPFAM" id="SSF48576">
    <property type="entry name" value="Terpenoid synthases"/>
    <property type="match status" value="1"/>
</dbReference>
<evidence type="ECO:0000256" key="4">
    <source>
        <dbReference type="ARBA" id="ARBA00023239"/>
    </source>
</evidence>
<dbReference type="InterPro" id="IPR008949">
    <property type="entry name" value="Isoprenoid_synthase_dom_sf"/>
</dbReference>
<evidence type="ECO:0000256" key="2">
    <source>
        <dbReference type="ARBA" id="ARBA00006333"/>
    </source>
</evidence>
<gene>
    <name evidence="5" type="ORF">HanXRQr2_Chr03g0090491</name>
</gene>
<evidence type="ECO:0000313" key="6">
    <source>
        <dbReference type="Proteomes" id="UP000215914"/>
    </source>
</evidence>
<keyword evidence="6" id="KW-1185">Reference proteome</keyword>
<proteinExistence type="inferred from homology"/>
<comment type="similarity">
    <text evidence="2">Belongs to the terpene synthase family.</text>
</comment>
<evidence type="ECO:0000256" key="1">
    <source>
        <dbReference type="ARBA" id="ARBA00001946"/>
    </source>
</evidence>
<dbReference type="Gramene" id="mRNA:HanXRQr2_Chr03g0090491">
    <property type="protein sequence ID" value="mRNA:HanXRQr2_Chr03g0090491"/>
    <property type="gene ID" value="HanXRQr2_Chr03g0090491"/>
</dbReference>